<organism evidence="2 3">
    <name type="scientific">Acrobeloides nanus</name>
    <dbReference type="NCBI Taxonomy" id="290746"/>
    <lineage>
        <taxon>Eukaryota</taxon>
        <taxon>Metazoa</taxon>
        <taxon>Ecdysozoa</taxon>
        <taxon>Nematoda</taxon>
        <taxon>Chromadorea</taxon>
        <taxon>Rhabditida</taxon>
        <taxon>Tylenchina</taxon>
        <taxon>Cephalobomorpha</taxon>
        <taxon>Cephaloboidea</taxon>
        <taxon>Cephalobidae</taxon>
        <taxon>Acrobeloides</taxon>
    </lineage>
</organism>
<dbReference type="PANTHER" id="PTHR21115:SF0">
    <property type="entry name" value="GH06117P-RELATED"/>
    <property type="match status" value="1"/>
</dbReference>
<proteinExistence type="predicted"/>
<dbReference type="PANTHER" id="PTHR21115">
    <property type="entry name" value="GH06117P-RELATED"/>
    <property type="match status" value="1"/>
</dbReference>
<evidence type="ECO:0000313" key="2">
    <source>
        <dbReference type="Proteomes" id="UP000887540"/>
    </source>
</evidence>
<feature type="domain" description="DUF4781" evidence="1">
    <location>
        <begin position="157"/>
        <end position="462"/>
    </location>
</feature>
<keyword evidence="2" id="KW-1185">Reference proteome</keyword>
<reference evidence="3" key="1">
    <citation type="submission" date="2022-11" db="UniProtKB">
        <authorList>
            <consortium name="WormBaseParasite"/>
        </authorList>
    </citation>
    <scope>IDENTIFICATION</scope>
</reference>
<dbReference type="Proteomes" id="UP000887540">
    <property type="component" value="Unplaced"/>
</dbReference>
<sequence>MDDLPIEYSPSSENVINEKLDPDTIVLNWALNAEALQQDLYIRLGNRIFDEYEVDEAEYLEVKIAYAKFGPPNINDESQKSITYDEFQKIHHYADEKSNIIQAYSTLYSPEQRKKAKETLSLILKLIKKQDPTAKNFKVAFIFVVYQLGETDLCGLIPIIRVLRKEGDPEDEAWYIDQENRVYNNWANYLEENRLPKLRISYPKNGYYSVNENGYSIYLQDGRVVVKFGMTPASKLSHKLLRGLDWTSSGVLIGSLGIAVAAALSAPISAPILTGAAVGSSVAALYGASRSGATLVDRKLHEQTINVKNSEARSCWIGIGGAVFALSASSATLLLEKAVELGQTVGTSALYTVNGLNTGALVFNAAGVANQAHYLGERLVKGQGITAFEVLEFTLSTFLFTNALVSFQTANAQILEGHKEITSAGQAADAAKKPPGFLDRFTKHFEAENLFDRNSRVIRTLNSIEKPKEFFTKSVELTKQLNKVAGKIDARQKSKLNINGAEIHTSMITSQTDKNQLQLPTSNNFPRTFSEPALNDQLEKNKSKEQLGYRSKIEEILLNDYKFLAMIGSENEGVEGVRRLENQIWKSFDNITNKDFTYELVKICINLSKQLGITSTEDFIYLCSALKKFFHCNTQPLLKKLSNDVEKEILVQLKEKESSLHKNLVEELTLEFFRKLNDKNTFRLEDATTAYHSYEAYAKTAKSLDQAPIKPKEFMEKINWLFKETQPHDHNLVSYKGRNQYRNLYISDGWRGVLYENEAEPKNRVVTEFEYKGESSLGAKKEGFLDKVGSLFQ</sequence>
<dbReference type="InterPro" id="IPR031962">
    <property type="entry name" value="DUF4781"/>
</dbReference>
<dbReference type="WBParaSite" id="ACRNAN_scaffold895.g13205.t1">
    <property type="protein sequence ID" value="ACRNAN_scaffold895.g13205.t1"/>
    <property type="gene ID" value="ACRNAN_scaffold895.g13205"/>
</dbReference>
<protein>
    <submittedName>
        <fullName evidence="3">DUF4781 domain-containing protein</fullName>
    </submittedName>
</protein>
<dbReference type="AlphaFoldDB" id="A0A914EM33"/>
<dbReference type="Pfam" id="PF16013">
    <property type="entry name" value="DUF4781"/>
    <property type="match status" value="1"/>
</dbReference>
<accession>A0A914EM33</accession>
<evidence type="ECO:0000313" key="3">
    <source>
        <dbReference type="WBParaSite" id="ACRNAN_scaffold895.g13205.t1"/>
    </source>
</evidence>
<evidence type="ECO:0000259" key="1">
    <source>
        <dbReference type="Pfam" id="PF16013"/>
    </source>
</evidence>
<name>A0A914EM33_9BILA</name>